<evidence type="ECO:0000313" key="3">
    <source>
        <dbReference type="Proteomes" id="UP001606303"/>
    </source>
</evidence>
<name>A0ABW7H1X1_9BURK</name>
<evidence type="ECO:0008006" key="4">
    <source>
        <dbReference type="Google" id="ProtNLM"/>
    </source>
</evidence>
<evidence type="ECO:0000313" key="2">
    <source>
        <dbReference type="EMBL" id="MFG6468084.1"/>
    </source>
</evidence>
<organism evidence="2 3">
    <name type="scientific">Pelomonas baiyunensis</name>
    <dbReference type="NCBI Taxonomy" id="3299026"/>
    <lineage>
        <taxon>Bacteria</taxon>
        <taxon>Pseudomonadati</taxon>
        <taxon>Pseudomonadota</taxon>
        <taxon>Betaproteobacteria</taxon>
        <taxon>Burkholderiales</taxon>
        <taxon>Sphaerotilaceae</taxon>
        <taxon>Roseateles</taxon>
    </lineage>
</organism>
<reference evidence="2 3" key="1">
    <citation type="submission" date="2024-08" db="EMBL/GenBank/DDBJ databases">
        <authorList>
            <person name="Lu H."/>
        </authorList>
    </citation>
    <scope>NUCLEOTIDE SEQUENCE [LARGE SCALE GENOMIC DNA]</scope>
    <source>
        <strain evidence="2 3">BYS87W</strain>
    </source>
</reference>
<dbReference type="RefSeq" id="WP_394386020.1">
    <property type="nucleotide sequence ID" value="NZ_JBIGIB010000004.1"/>
</dbReference>
<gene>
    <name evidence="2" type="ORF">ACG01O_15765</name>
</gene>
<dbReference type="Gene3D" id="2.60.120.260">
    <property type="entry name" value="Galactose-binding domain-like"/>
    <property type="match status" value="1"/>
</dbReference>
<comment type="caution">
    <text evidence="2">The sequence shown here is derived from an EMBL/GenBank/DDBJ whole genome shotgun (WGS) entry which is preliminary data.</text>
</comment>
<feature type="chain" id="PRO_5046795087" description="PEP-CTERM sorting domain-containing protein" evidence="1">
    <location>
        <begin position="21"/>
        <end position="191"/>
    </location>
</feature>
<accession>A0ABW7H1X1</accession>
<proteinExistence type="predicted"/>
<feature type="signal peptide" evidence="1">
    <location>
        <begin position="1"/>
        <end position="20"/>
    </location>
</feature>
<evidence type="ECO:0000256" key="1">
    <source>
        <dbReference type="SAM" id="SignalP"/>
    </source>
</evidence>
<keyword evidence="1" id="KW-0732">Signal</keyword>
<keyword evidence="3" id="KW-1185">Reference proteome</keyword>
<dbReference type="Proteomes" id="UP001606303">
    <property type="component" value="Unassembled WGS sequence"/>
</dbReference>
<dbReference type="EMBL" id="JBIGIB010000004">
    <property type="protein sequence ID" value="MFG6468084.1"/>
    <property type="molecule type" value="Genomic_DNA"/>
</dbReference>
<protein>
    <recommendedName>
        <fullName evidence="4">PEP-CTERM sorting domain-containing protein</fullName>
    </recommendedName>
</protein>
<sequence length="191" mass="20500">MKMQLWIRAALLAAALPAHAKFVNQPTPVVSPAAPATATWEFGGYGNYGRDGSSSILYEREQHTWTLNLPATMAPGSYLLSVWLAADDTYSRPESSYLTSIQINGNTPLVINGLAHGTPFGTRFTNWTQVNLPVSTLGASFDLTIANGKTSANWIAIDKVQVSAVPEPGAVTLWALGGLALLPALRRRPPR</sequence>